<evidence type="ECO:0000259" key="6">
    <source>
        <dbReference type="Pfam" id="PF01957"/>
    </source>
</evidence>
<accession>A0A830E3N0</accession>
<keyword evidence="2 5" id="KW-0812">Transmembrane</keyword>
<feature type="transmembrane region" description="Helical" evidence="5">
    <location>
        <begin position="276"/>
        <end position="304"/>
    </location>
</feature>
<dbReference type="AlphaFoldDB" id="A0A830E3N0"/>
<keyword evidence="4 5" id="KW-0472">Membrane</keyword>
<organism evidence="9 10">
    <name type="scientific">Vulcanisaeta souniana JCM 11219</name>
    <dbReference type="NCBI Taxonomy" id="1293586"/>
    <lineage>
        <taxon>Archaea</taxon>
        <taxon>Thermoproteota</taxon>
        <taxon>Thermoprotei</taxon>
        <taxon>Thermoproteales</taxon>
        <taxon>Thermoproteaceae</taxon>
        <taxon>Vulcanisaeta</taxon>
    </lineage>
</organism>
<evidence type="ECO:0000256" key="5">
    <source>
        <dbReference type="SAM" id="Phobius"/>
    </source>
</evidence>
<feature type="transmembrane region" description="Helical" evidence="5">
    <location>
        <begin position="251"/>
        <end position="270"/>
    </location>
</feature>
<reference evidence="9" key="1">
    <citation type="journal article" date="2014" name="Int. J. Syst. Evol. Microbiol.">
        <title>Complete genome sequence of Corynebacterium casei LMG S-19264T (=DSM 44701T), isolated from a smear-ripened cheese.</title>
        <authorList>
            <consortium name="US DOE Joint Genome Institute (JGI-PGF)"/>
            <person name="Walter F."/>
            <person name="Albersmeier A."/>
            <person name="Kalinowski J."/>
            <person name="Ruckert C."/>
        </authorList>
    </citation>
    <scope>NUCLEOTIDE SEQUENCE</scope>
    <source>
        <strain evidence="9">JCM 11219</strain>
    </source>
</reference>
<dbReference type="PANTHER" id="PTHR33507:SF4">
    <property type="entry name" value="NODULATION COMPETITIVENESS PROTEIN NFED"/>
    <property type="match status" value="1"/>
</dbReference>
<feature type="transmembrane region" description="Helical" evidence="5">
    <location>
        <begin position="316"/>
        <end position="333"/>
    </location>
</feature>
<reference evidence="9" key="2">
    <citation type="submission" date="2020-09" db="EMBL/GenBank/DDBJ databases">
        <authorList>
            <person name="Sun Q."/>
            <person name="Ohkuma M."/>
        </authorList>
    </citation>
    <scope>NUCLEOTIDE SEQUENCE</scope>
    <source>
        <strain evidence="9">JCM 11219</strain>
    </source>
</reference>
<reference evidence="11" key="3">
    <citation type="submission" date="2022-09" db="EMBL/GenBank/DDBJ databases">
        <title>Complete genome sequence of Vulcanisaeta souniana.</title>
        <authorList>
            <person name="Kato S."/>
            <person name="Itoh T."/>
            <person name="Ohkuma M."/>
        </authorList>
    </citation>
    <scope>NUCLEOTIDE SEQUENCE [LARGE SCALE GENOMIC DNA]</scope>
    <source>
        <strain evidence="11">JCM 11219</strain>
    </source>
</reference>
<dbReference type="EMBL" id="AP026830">
    <property type="protein sequence ID" value="BDR92151.1"/>
    <property type="molecule type" value="Genomic_DNA"/>
</dbReference>
<dbReference type="InterPro" id="IPR012340">
    <property type="entry name" value="NA-bd_OB-fold"/>
</dbReference>
<feature type="domain" description="NfeD-like C-terminal" evidence="6">
    <location>
        <begin position="390"/>
        <end position="443"/>
    </location>
</feature>
<dbReference type="Gene3D" id="2.40.50.140">
    <property type="entry name" value="Nucleic acid-binding proteins"/>
    <property type="match status" value="1"/>
</dbReference>
<feature type="transmembrane region" description="Helical" evidence="5">
    <location>
        <begin position="353"/>
        <end position="377"/>
    </location>
</feature>
<dbReference type="SUPFAM" id="SSF141322">
    <property type="entry name" value="NfeD domain-like"/>
    <property type="match status" value="1"/>
</dbReference>
<evidence type="ECO:0008006" key="12">
    <source>
        <dbReference type="Google" id="ProtNLM"/>
    </source>
</evidence>
<dbReference type="SUPFAM" id="SSF52096">
    <property type="entry name" value="ClpP/crotonase"/>
    <property type="match status" value="1"/>
</dbReference>
<dbReference type="RefSeq" id="WP_188602214.1">
    <property type="nucleotide sequence ID" value="NZ_AP026830.1"/>
</dbReference>
<dbReference type="EMBL" id="BMNM01000001">
    <property type="protein sequence ID" value="GGI67567.1"/>
    <property type="molecule type" value="Genomic_DNA"/>
</dbReference>
<evidence type="ECO:0000313" key="8">
    <source>
        <dbReference type="EMBL" id="BDR92151.1"/>
    </source>
</evidence>
<evidence type="ECO:0000256" key="2">
    <source>
        <dbReference type="ARBA" id="ARBA00022692"/>
    </source>
</evidence>
<dbReference type="GO" id="GO:0016020">
    <property type="term" value="C:membrane"/>
    <property type="evidence" value="ECO:0007669"/>
    <property type="project" value="UniProtKB-SubCell"/>
</dbReference>
<evidence type="ECO:0000259" key="7">
    <source>
        <dbReference type="Pfam" id="PF25145"/>
    </source>
</evidence>
<dbReference type="Proteomes" id="UP000657075">
    <property type="component" value="Unassembled WGS sequence"/>
</dbReference>
<evidence type="ECO:0000256" key="3">
    <source>
        <dbReference type="ARBA" id="ARBA00022989"/>
    </source>
</evidence>
<evidence type="ECO:0000313" key="9">
    <source>
        <dbReference type="EMBL" id="GGI67567.1"/>
    </source>
</evidence>
<dbReference type="Gene3D" id="3.90.226.10">
    <property type="entry name" value="2-enoyl-CoA Hydratase, Chain A, domain 1"/>
    <property type="match status" value="1"/>
</dbReference>
<dbReference type="InterPro" id="IPR056738">
    <property type="entry name" value="NfeD1b_N"/>
</dbReference>
<evidence type="ECO:0000256" key="4">
    <source>
        <dbReference type="ARBA" id="ARBA00023136"/>
    </source>
</evidence>
<name>A0A830E3N0_9CREN</name>
<comment type="subcellular location">
    <subcellularLocation>
        <location evidence="1">Membrane</location>
        <topology evidence="1">Multi-pass membrane protein</topology>
    </subcellularLocation>
</comment>
<feature type="domain" description="NfeD1b N-terminal" evidence="7">
    <location>
        <begin position="38"/>
        <end position="185"/>
    </location>
</feature>
<dbReference type="Pfam" id="PF25145">
    <property type="entry name" value="NfeD1b_N"/>
    <property type="match status" value="1"/>
</dbReference>
<evidence type="ECO:0000313" key="11">
    <source>
        <dbReference type="Proteomes" id="UP001060771"/>
    </source>
</evidence>
<gene>
    <name evidence="9" type="ORF">GCM10007112_00650</name>
    <name evidence="8" type="ORF">Vsou_12440</name>
</gene>
<keyword evidence="11" id="KW-1185">Reference proteome</keyword>
<dbReference type="Proteomes" id="UP001060771">
    <property type="component" value="Chromosome"/>
</dbReference>
<protein>
    <recommendedName>
        <fullName evidence="12">Nodulation protein NfeD</fullName>
    </recommendedName>
</protein>
<evidence type="ECO:0000313" key="10">
    <source>
        <dbReference type="Proteomes" id="UP000657075"/>
    </source>
</evidence>
<dbReference type="InterPro" id="IPR002810">
    <property type="entry name" value="NfeD-like_C"/>
</dbReference>
<dbReference type="GeneID" id="76206789"/>
<dbReference type="PANTHER" id="PTHR33507">
    <property type="entry name" value="INNER MEMBRANE PROTEIN YBBJ"/>
    <property type="match status" value="1"/>
</dbReference>
<dbReference type="OrthoDB" id="28112at2157"/>
<proteinExistence type="predicted"/>
<dbReference type="Pfam" id="PF01957">
    <property type="entry name" value="NfeD"/>
    <property type="match status" value="1"/>
</dbReference>
<sequence length="445" mass="48281">MKMKREVSILVIFIAALLVAPVIHALTPGSNTYVIHEVYVFNLNGEITDLTYEELQNALQLAESTPNSTLLILFETPGGELDAALSIVSSIENASVPVIGFVYPVGSYAWSAGTLVLISTTIAAMAPSTVIGSCQPVEINPITGQEEFINESKILNAISQYFIEVAEFRDRNATFAHDCVFYNTNLSPEDALKYGVINFVASNINSLLNEINGSAINGVTYYVIDPEITYYQPGIGYQVYEALLNSTIQDLLSGLGLLLAIVGFAVRHYYLAGVGIILMLIPLMTGLPINWLGLTLLIIGLAAIAIDVHAGFTTHMALFITGLVLTVLGIVLLQPTYSSPSWLIATNQVEARIVLYTLVAFVGGFGGFIAAKVIGIIRTKPLSEKLYWPINDVGVAVDDINKDEVGYVKVRGEYWRAMALESVRRDSKVLIVGIKDDTLLVKPLS</sequence>
<evidence type="ECO:0000256" key="1">
    <source>
        <dbReference type="ARBA" id="ARBA00004141"/>
    </source>
</evidence>
<dbReference type="CDD" id="cd07020">
    <property type="entry name" value="Clp_protease_NfeD_1"/>
    <property type="match status" value="1"/>
</dbReference>
<keyword evidence="3 5" id="KW-1133">Transmembrane helix</keyword>
<reference evidence="8" key="4">
    <citation type="journal article" date="2023" name="Microbiol. Resour. Announc.">
        <title>Complete Genome Sequence of Vulcanisaeta souniana Strain IC-059, a Hyperthermophilic Archaeon Isolated from Hot Spring Water in Japan.</title>
        <authorList>
            <person name="Kato S."/>
            <person name="Itoh T."/>
            <person name="Wu L."/>
            <person name="Ma J."/>
            <person name="Ohkuma M."/>
        </authorList>
    </citation>
    <scope>NUCLEOTIDE SEQUENCE</scope>
    <source>
        <strain evidence="8">JCM 11219</strain>
    </source>
</reference>
<dbReference type="InterPro" id="IPR052165">
    <property type="entry name" value="Membrane_assoc_protease"/>
</dbReference>
<dbReference type="InterPro" id="IPR029045">
    <property type="entry name" value="ClpP/crotonase-like_dom_sf"/>
</dbReference>